<dbReference type="KEGG" id="sng:SNE_A00750"/>
<reference key="1">
    <citation type="journal article" date="2011" name="Mol. Biol. Evol.">
        <title>Unity in variety -- the pan-genome of the Chlamydiae.</title>
        <authorList>
            <person name="Collingro A."/>
            <person name="Tischler P."/>
            <person name="Weinmaier T."/>
            <person name="Penz T."/>
            <person name="Heinz E."/>
            <person name="Brunham R.C."/>
            <person name="Read T.D."/>
            <person name="Bavoil P.M."/>
            <person name="Sachse K."/>
            <person name="Kahane S."/>
            <person name="Friedman M.G."/>
            <person name="Rattei T."/>
            <person name="Myers G.S.A."/>
            <person name="Horn M."/>
        </authorList>
    </citation>
    <scope>NUCLEOTIDE SEQUENCE</scope>
    <source>
        <strain>Z</strain>
    </source>
</reference>
<proteinExistence type="predicted"/>
<dbReference type="InterPro" id="IPR007825">
    <property type="entry name" value="Major_OMP_Legionella"/>
</dbReference>
<dbReference type="Pfam" id="PF05150">
    <property type="entry name" value="Legionella_OMP"/>
    <property type="match status" value="1"/>
</dbReference>
<organism evidence="1 2">
    <name type="scientific">Simkania negevensis (strain ATCC VR-1471 / DSM 27360 / Z)</name>
    <dbReference type="NCBI Taxonomy" id="331113"/>
    <lineage>
        <taxon>Bacteria</taxon>
        <taxon>Pseudomonadati</taxon>
        <taxon>Chlamydiota</taxon>
        <taxon>Chlamydiia</taxon>
        <taxon>Parachlamydiales</taxon>
        <taxon>Simkaniaceae</taxon>
        <taxon>Simkania</taxon>
    </lineage>
</organism>
<name>F8L572_SIMNZ</name>
<dbReference type="HOGENOM" id="CLU_059550_0_0_0"/>
<dbReference type="AlphaFoldDB" id="F8L572"/>
<accession>F8L572</accession>
<evidence type="ECO:0000313" key="2">
    <source>
        <dbReference type="Proteomes" id="UP000000496"/>
    </source>
</evidence>
<dbReference type="STRING" id="331113.SNE_A00750"/>
<dbReference type="RefSeq" id="WP_013942420.1">
    <property type="nucleotide sequence ID" value="NC_015713.1"/>
</dbReference>
<sequence length="368" mass="42346">MKKTFTLFLLLGTQLFAGIDERLEKLEQDMNQISFQTSEGAYGASFRSASPEVEDDHLLISFAILYWHPKVGGTEYAATKNLPVNQLPQRGRVKDLDLTWAWGFRAGVGGKVPHDNWDLNFNFTYFRSNDTSSTRKTPPANVFALVGFFGGNFQHAKSNFQLLYLNFDLELGRNYFISRRLAFRPHVGAKALRMHLREKSKFLFSSLQQQGQLVGEFYKVGSRSDSDGLGPRIGVQGSWFLADGFRLFSELAGALLYEYDEVTQREKSSPNTSTDNTNIRLIGNKHHFTPFFQMYSGLSYGRYFHYDKVYLLLKFGYEVQYYFRQNQMLNPNNFIFGPNNPRPLRLDYERIGEDVSFYGITFSANLSF</sequence>
<dbReference type="EMBL" id="FR872582">
    <property type="protein sequence ID" value="CCB87953.1"/>
    <property type="molecule type" value="Genomic_DNA"/>
</dbReference>
<gene>
    <name evidence="1" type="ordered locus">SNE_A00750</name>
</gene>
<dbReference type="eggNOG" id="COG3468">
    <property type="taxonomic scope" value="Bacteria"/>
</dbReference>
<dbReference type="Proteomes" id="UP000000496">
    <property type="component" value="Chromosome gsn.131"/>
</dbReference>
<protein>
    <submittedName>
        <fullName evidence="1">MOMP-like family protein</fullName>
    </submittedName>
</protein>
<evidence type="ECO:0000313" key="1">
    <source>
        <dbReference type="EMBL" id="CCB87953.1"/>
    </source>
</evidence>
<dbReference type="OrthoDB" id="20745at2"/>
<reference evidence="1 2" key="2">
    <citation type="journal article" date="2011" name="Mol. Biol. Evol.">
        <title>Unity in variety--the pan-genome of the Chlamydiae.</title>
        <authorList>
            <person name="Collingro A."/>
            <person name="Tischler P."/>
            <person name="Weinmaier T."/>
            <person name="Penz T."/>
            <person name="Heinz E."/>
            <person name="Brunham R.C."/>
            <person name="Read T.D."/>
            <person name="Bavoil P.M."/>
            <person name="Sachse K."/>
            <person name="Kahane S."/>
            <person name="Friedman M.G."/>
            <person name="Rattei T."/>
            <person name="Myers G.S."/>
            <person name="Horn M."/>
        </authorList>
    </citation>
    <scope>NUCLEOTIDE SEQUENCE [LARGE SCALE GENOMIC DNA]</scope>
    <source>
        <strain evidence="2">ATCC VR-1471 / Z</strain>
    </source>
</reference>
<keyword evidence="2" id="KW-1185">Reference proteome</keyword>